<evidence type="ECO:0000313" key="17">
    <source>
        <dbReference type="Proteomes" id="UP001161017"/>
    </source>
</evidence>
<comment type="caution">
    <text evidence="16">The sequence shown here is derived from an EMBL/GenBank/DDBJ whole genome shotgun (WGS) entry which is preliminary data.</text>
</comment>
<keyword evidence="6" id="KW-0255">Endonuclease</keyword>
<accession>A0AA43TTV0</accession>
<keyword evidence="5" id="KW-0479">Metal-binding</keyword>
<evidence type="ECO:0000313" key="16">
    <source>
        <dbReference type="EMBL" id="MDI1486540.1"/>
    </source>
</evidence>
<dbReference type="Pfam" id="PF02732">
    <property type="entry name" value="ERCC4"/>
    <property type="match status" value="1"/>
</dbReference>
<dbReference type="GO" id="GO:0008821">
    <property type="term" value="F:crossover junction DNA endonuclease activity"/>
    <property type="evidence" value="ECO:0007669"/>
    <property type="project" value="TreeGrafter"/>
</dbReference>
<dbReference type="CDD" id="cd20085">
    <property type="entry name" value="XPF_nuclease_Mms4"/>
    <property type="match status" value="1"/>
</dbReference>
<evidence type="ECO:0000256" key="10">
    <source>
        <dbReference type="ARBA" id="ARBA00023172"/>
    </source>
</evidence>
<evidence type="ECO:0000256" key="1">
    <source>
        <dbReference type="ARBA" id="ARBA00001946"/>
    </source>
</evidence>
<dbReference type="GO" id="GO:0006302">
    <property type="term" value="P:double-strand break repair"/>
    <property type="evidence" value="ECO:0007669"/>
    <property type="project" value="TreeGrafter"/>
</dbReference>
<evidence type="ECO:0000256" key="3">
    <source>
        <dbReference type="ARBA" id="ARBA00005313"/>
    </source>
</evidence>
<evidence type="ECO:0000256" key="11">
    <source>
        <dbReference type="ARBA" id="ARBA00023204"/>
    </source>
</evidence>
<evidence type="ECO:0000256" key="7">
    <source>
        <dbReference type="ARBA" id="ARBA00022763"/>
    </source>
</evidence>
<keyword evidence="10" id="KW-0233">DNA recombination</keyword>
<sequence length="601" mass="68407">MPGEDVIILLSSDDETALEKGAVLPSRKYVPPTSHNDLDFLKNDYENIDQFEDEWLLPQPKRHKSSALSSNNARAPASALIDRKTGTTSTVDRIEADSIIFTSSAHQSLTLSQTIQGPDRRQALSDLSDDSLPEDFLQPKGHPRQSLAKLSESTATLLASLTETAPRLKSSKSRERSHDAFCNRSKPLSHDRRQDADLIEDGVEGKPKQASNATRSKLTEEERQSREQEKEKVKEARARDKELLKEAKAKEKESEKERKRLEREEKAKDKRMEADIAEVNKSKLDKKESTREMIVDLPASMDGTRLADKARLRFQEIGADVALYQSPLRNVVKWRRKVKARWNEELDRWDPLDSMVIEEEKHVLCFMSAEEFSQRAMCAEVDEDLELHHARLRGAVKDCTPIYLIENLHGLMNKRRTAQNRAFQAQVNGQEYNTYNQRKSAQQEGLQLDEDRIEDALLRLQVEHGCLVHHTREVSDSALWIAHFTQHISAIPYRRQKMDLDSTFSMESGQVKTGEDKQDTFFKMLQEVVRITPPVAEGIVQKYPSVMSLTKAFQDEGPLMLQELRKAANKSGASSDSRIGPSISRRLYKVFTDTDPASTDV</sequence>
<dbReference type="FunFam" id="1.10.150.670:FF:000004">
    <property type="entry name" value="Crossover junction endonuclease EME1"/>
    <property type="match status" value="1"/>
</dbReference>
<feature type="compositionally biased region" description="Basic and acidic residues" evidence="14">
    <location>
        <begin position="172"/>
        <end position="181"/>
    </location>
</feature>
<comment type="subcellular location">
    <subcellularLocation>
        <location evidence="2">Nucleus</location>
    </subcellularLocation>
</comment>
<organism evidence="16 17">
    <name type="scientific">Ramalina farinacea</name>
    <dbReference type="NCBI Taxonomy" id="258253"/>
    <lineage>
        <taxon>Eukaryota</taxon>
        <taxon>Fungi</taxon>
        <taxon>Dikarya</taxon>
        <taxon>Ascomycota</taxon>
        <taxon>Pezizomycotina</taxon>
        <taxon>Lecanoromycetes</taxon>
        <taxon>OSLEUM clade</taxon>
        <taxon>Lecanoromycetidae</taxon>
        <taxon>Lecanorales</taxon>
        <taxon>Lecanorineae</taxon>
        <taxon>Ramalinaceae</taxon>
        <taxon>Ramalina</taxon>
    </lineage>
</organism>
<keyword evidence="8" id="KW-0378">Hydrolase</keyword>
<keyword evidence="11" id="KW-0234">DNA repair</keyword>
<dbReference type="Gene3D" id="1.10.150.670">
    <property type="entry name" value="Crossover junction endonuclease EME1, DNA-binding domain"/>
    <property type="match status" value="1"/>
</dbReference>
<dbReference type="GO" id="GO:0003677">
    <property type="term" value="F:DNA binding"/>
    <property type="evidence" value="ECO:0007669"/>
    <property type="project" value="InterPro"/>
</dbReference>
<keyword evidence="4" id="KW-0540">Nuclease</keyword>
<dbReference type="InterPro" id="IPR042530">
    <property type="entry name" value="EME1/EME2_C"/>
</dbReference>
<dbReference type="Pfam" id="PF21292">
    <property type="entry name" value="EME1-MUS81_C"/>
    <property type="match status" value="1"/>
</dbReference>
<dbReference type="InterPro" id="IPR033310">
    <property type="entry name" value="Mms4/EME1/EME2"/>
</dbReference>
<dbReference type="PANTHER" id="PTHR21077:SF5">
    <property type="entry name" value="CROSSOVER JUNCTION ENDONUCLEASE MMS4"/>
    <property type="match status" value="1"/>
</dbReference>
<evidence type="ECO:0000256" key="8">
    <source>
        <dbReference type="ARBA" id="ARBA00022801"/>
    </source>
</evidence>
<proteinExistence type="inferred from homology"/>
<evidence type="ECO:0000256" key="6">
    <source>
        <dbReference type="ARBA" id="ARBA00022759"/>
    </source>
</evidence>
<evidence type="ECO:0000256" key="4">
    <source>
        <dbReference type="ARBA" id="ARBA00022722"/>
    </source>
</evidence>
<evidence type="ECO:0000256" key="12">
    <source>
        <dbReference type="ARBA" id="ARBA00023242"/>
    </source>
</evidence>
<evidence type="ECO:0000256" key="9">
    <source>
        <dbReference type="ARBA" id="ARBA00022842"/>
    </source>
</evidence>
<dbReference type="GO" id="GO:0048476">
    <property type="term" value="C:Holliday junction resolvase complex"/>
    <property type="evidence" value="ECO:0007669"/>
    <property type="project" value="InterPro"/>
</dbReference>
<dbReference type="SMART" id="SM00891">
    <property type="entry name" value="ERCC4"/>
    <property type="match status" value="1"/>
</dbReference>
<evidence type="ECO:0000256" key="5">
    <source>
        <dbReference type="ARBA" id="ARBA00022723"/>
    </source>
</evidence>
<dbReference type="EMBL" id="JAPUFD010000003">
    <property type="protein sequence ID" value="MDI1486540.1"/>
    <property type="molecule type" value="Genomic_DNA"/>
</dbReference>
<evidence type="ECO:0000259" key="15">
    <source>
        <dbReference type="SMART" id="SM00891"/>
    </source>
</evidence>
<keyword evidence="12" id="KW-0539">Nucleus</keyword>
<name>A0AA43TTV0_9LECA</name>
<keyword evidence="9" id="KW-0460">Magnesium</keyword>
<comment type="similarity">
    <text evidence="3">Belongs to the EME1/MMS4 family.</text>
</comment>
<dbReference type="AlphaFoldDB" id="A0AA43TTV0"/>
<gene>
    <name evidence="16" type="ORF">OHK93_005771</name>
</gene>
<dbReference type="Proteomes" id="UP001161017">
    <property type="component" value="Unassembled WGS sequence"/>
</dbReference>
<keyword evidence="17" id="KW-1185">Reference proteome</keyword>
<feature type="region of interest" description="Disordered" evidence="14">
    <location>
        <begin position="111"/>
        <end position="147"/>
    </location>
</feature>
<dbReference type="InterPro" id="IPR006166">
    <property type="entry name" value="ERCC4_domain"/>
</dbReference>
<protein>
    <recommendedName>
        <fullName evidence="15">ERCC4 domain-containing protein</fullName>
    </recommendedName>
</protein>
<dbReference type="InterPro" id="IPR047521">
    <property type="entry name" value="XPF_nuclease_EME1_ascomycetes"/>
</dbReference>
<keyword evidence="7" id="KW-0227">DNA damage</keyword>
<dbReference type="GO" id="GO:0005634">
    <property type="term" value="C:nucleus"/>
    <property type="evidence" value="ECO:0007669"/>
    <property type="project" value="UniProtKB-SubCell"/>
</dbReference>
<dbReference type="PANTHER" id="PTHR21077">
    <property type="entry name" value="EME1 PROTEIN"/>
    <property type="match status" value="1"/>
</dbReference>
<dbReference type="Gene3D" id="3.40.50.10130">
    <property type="match status" value="1"/>
</dbReference>
<feature type="compositionally biased region" description="Basic and acidic residues" evidence="14">
    <location>
        <begin position="217"/>
        <end position="273"/>
    </location>
</feature>
<evidence type="ECO:0000256" key="14">
    <source>
        <dbReference type="SAM" id="MobiDB-lite"/>
    </source>
</evidence>
<comment type="cofactor">
    <cofactor evidence="1">
        <name>Mg(2+)</name>
        <dbReference type="ChEBI" id="CHEBI:18420"/>
    </cofactor>
</comment>
<evidence type="ECO:0000256" key="2">
    <source>
        <dbReference type="ARBA" id="ARBA00004123"/>
    </source>
</evidence>
<evidence type="ECO:0000256" key="13">
    <source>
        <dbReference type="ARBA" id="ARBA00023254"/>
    </source>
</evidence>
<keyword evidence="13" id="KW-0469">Meiosis</keyword>
<dbReference type="GO" id="GO:0031573">
    <property type="term" value="P:mitotic intra-S DNA damage checkpoint signaling"/>
    <property type="evidence" value="ECO:0007669"/>
    <property type="project" value="TreeGrafter"/>
</dbReference>
<dbReference type="GO" id="GO:0000712">
    <property type="term" value="P:resolution of meiotic recombination intermediates"/>
    <property type="evidence" value="ECO:0007669"/>
    <property type="project" value="TreeGrafter"/>
</dbReference>
<reference evidence="16" key="1">
    <citation type="journal article" date="2023" name="Genome Biol. Evol.">
        <title>First Whole Genome Sequence and Flow Cytometry Genome Size Data for the Lichen-Forming Fungus Ramalina farinacea (Ascomycota).</title>
        <authorList>
            <person name="Llewellyn T."/>
            <person name="Mian S."/>
            <person name="Hill R."/>
            <person name="Leitch I.J."/>
            <person name="Gaya E."/>
        </authorList>
    </citation>
    <scope>NUCLEOTIDE SEQUENCE</scope>
    <source>
        <strain evidence="16">LIQ254RAFAR</strain>
    </source>
</reference>
<dbReference type="GO" id="GO:0031297">
    <property type="term" value="P:replication fork processing"/>
    <property type="evidence" value="ECO:0007669"/>
    <property type="project" value="TreeGrafter"/>
</dbReference>
<feature type="domain" description="ERCC4" evidence="15">
    <location>
        <begin position="292"/>
        <end position="554"/>
    </location>
</feature>
<dbReference type="GO" id="GO:0046872">
    <property type="term" value="F:metal ion binding"/>
    <property type="evidence" value="ECO:0007669"/>
    <property type="project" value="UniProtKB-KW"/>
</dbReference>
<feature type="region of interest" description="Disordered" evidence="14">
    <location>
        <begin position="162"/>
        <end position="273"/>
    </location>
</feature>